<dbReference type="OrthoDB" id="3068380at2759"/>
<feature type="region of interest" description="Disordered" evidence="1">
    <location>
        <begin position="27"/>
        <end position="52"/>
    </location>
</feature>
<dbReference type="Proteomes" id="UP000266673">
    <property type="component" value="Unassembled WGS sequence"/>
</dbReference>
<gene>
    <name evidence="2" type="ORF">C2G38_2216997</name>
</gene>
<organism evidence="2 3">
    <name type="scientific">Gigaspora rosea</name>
    <dbReference type="NCBI Taxonomy" id="44941"/>
    <lineage>
        <taxon>Eukaryota</taxon>
        <taxon>Fungi</taxon>
        <taxon>Fungi incertae sedis</taxon>
        <taxon>Mucoromycota</taxon>
        <taxon>Glomeromycotina</taxon>
        <taxon>Glomeromycetes</taxon>
        <taxon>Diversisporales</taxon>
        <taxon>Gigasporaceae</taxon>
        <taxon>Gigaspora</taxon>
    </lineage>
</organism>
<comment type="caution">
    <text evidence="2">The sequence shown here is derived from an EMBL/GenBank/DDBJ whole genome shotgun (WGS) entry which is preliminary data.</text>
</comment>
<feature type="compositionally biased region" description="Basic and acidic residues" evidence="1">
    <location>
        <begin position="31"/>
        <end position="41"/>
    </location>
</feature>
<accession>A0A397UBI5</accession>
<proteinExistence type="predicted"/>
<keyword evidence="3" id="KW-1185">Reference proteome</keyword>
<protein>
    <submittedName>
        <fullName evidence="2">Uncharacterized protein</fullName>
    </submittedName>
</protein>
<evidence type="ECO:0000313" key="3">
    <source>
        <dbReference type="Proteomes" id="UP000266673"/>
    </source>
</evidence>
<dbReference type="AlphaFoldDB" id="A0A397UBI5"/>
<name>A0A397UBI5_9GLOM</name>
<dbReference type="EMBL" id="QKWP01001809">
    <property type="protein sequence ID" value="RIB06468.1"/>
    <property type="molecule type" value="Genomic_DNA"/>
</dbReference>
<evidence type="ECO:0000313" key="2">
    <source>
        <dbReference type="EMBL" id="RIB06468.1"/>
    </source>
</evidence>
<evidence type="ECO:0000256" key="1">
    <source>
        <dbReference type="SAM" id="MobiDB-lite"/>
    </source>
</evidence>
<sequence>MASCIWPSWVSLRGLLAFIKHNKANERKRKNTEMDKHENTRPTKKSLASTEESNTTIKILEETLIEFFKSRSDFSLSSASEAVLQVVTELVLQNNQIPEMCLVIDSDKKKRDGRYGFIDLIFGDLSFGDLE</sequence>
<reference evidence="2 3" key="1">
    <citation type="submission" date="2018-06" db="EMBL/GenBank/DDBJ databases">
        <title>Comparative genomics reveals the genomic features of Rhizophagus irregularis, R. cerebriforme, R. diaphanum and Gigaspora rosea, and their symbiotic lifestyle signature.</title>
        <authorList>
            <person name="Morin E."/>
            <person name="San Clemente H."/>
            <person name="Chen E.C.H."/>
            <person name="De La Providencia I."/>
            <person name="Hainaut M."/>
            <person name="Kuo A."/>
            <person name="Kohler A."/>
            <person name="Murat C."/>
            <person name="Tang N."/>
            <person name="Roy S."/>
            <person name="Loubradou J."/>
            <person name="Henrissat B."/>
            <person name="Grigoriev I.V."/>
            <person name="Corradi N."/>
            <person name="Roux C."/>
            <person name="Martin F.M."/>
        </authorList>
    </citation>
    <scope>NUCLEOTIDE SEQUENCE [LARGE SCALE GENOMIC DNA]</scope>
    <source>
        <strain evidence="2 3">DAOM 194757</strain>
    </source>
</reference>